<proteinExistence type="predicted"/>
<dbReference type="InterPro" id="IPR001387">
    <property type="entry name" value="Cro/C1-type_HTH"/>
</dbReference>
<dbReference type="Proteomes" id="UP001183420">
    <property type="component" value="Unassembled WGS sequence"/>
</dbReference>
<sequence>MEELRRLREEDGMSLGDLSEATTYDRSYLSKLERGERLGDFDTARRLDEVYGTRRMLQNLWLLAKDEAYLGRYQQFMRVEAEASVRSQYSASTIPGLLQTEEYAREQLGTGLVSQDKLERDVEARLNRQAVLVREGNPLRLRVILDESALRRHLKDPSAWNRQLEHLVRMAELPNIVIQVLPFGAGLQYLLGGSLTLLGMPDGVYVAYLEGSTSGELIEEPAEVEQHKLFYDQLRDAALPPAESLEFIRNLLKD</sequence>
<comment type="caution">
    <text evidence="2">The sequence shown here is derived from an EMBL/GenBank/DDBJ whole genome shotgun (WGS) entry which is preliminary data.</text>
</comment>
<dbReference type="InterPro" id="IPR010982">
    <property type="entry name" value="Lambda_DNA-bd_dom_sf"/>
</dbReference>
<evidence type="ECO:0000313" key="3">
    <source>
        <dbReference type="Proteomes" id="UP001183420"/>
    </source>
</evidence>
<evidence type="ECO:0000313" key="2">
    <source>
        <dbReference type="EMBL" id="MDT0322004.1"/>
    </source>
</evidence>
<feature type="domain" description="HTH cro/C1-type" evidence="1">
    <location>
        <begin position="4"/>
        <end position="57"/>
    </location>
</feature>
<name>A0ABU2LWR7_9ACTN</name>
<keyword evidence="3" id="KW-1185">Reference proteome</keyword>
<dbReference type="SMART" id="SM00530">
    <property type="entry name" value="HTH_XRE"/>
    <property type="match status" value="1"/>
</dbReference>
<dbReference type="InterPro" id="IPR043917">
    <property type="entry name" value="DUF5753"/>
</dbReference>
<dbReference type="CDD" id="cd00093">
    <property type="entry name" value="HTH_XRE"/>
    <property type="match status" value="1"/>
</dbReference>
<evidence type="ECO:0000259" key="1">
    <source>
        <dbReference type="PROSITE" id="PS50943"/>
    </source>
</evidence>
<dbReference type="SUPFAM" id="SSF47413">
    <property type="entry name" value="lambda repressor-like DNA-binding domains"/>
    <property type="match status" value="1"/>
</dbReference>
<dbReference type="EMBL" id="JAVREM010000052">
    <property type="protein sequence ID" value="MDT0322004.1"/>
    <property type="molecule type" value="Genomic_DNA"/>
</dbReference>
<dbReference type="RefSeq" id="WP_311602378.1">
    <property type="nucleotide sequence ID" value="NZ_JAVREM010000052.1"/>
</dbReference>
<dbReference type="PROSITE" id="PS50943">
    <property type="entry name" value="HTH_CROC1"/>
    <property type="match status" value="1"/>
</dbReference>
<dbReference type="Gene3D" id="1.10.260.40">
    <property type="entry name" value="lambda repressor-like DNA-binding domains"/>
    <property type="match status" value="1"/>
</dbReference>
<dbReference type="Pfam" id="PF13560">
    <property type="entry name" value="HTH_31"/>
    <property type="match status" value="1"/>
</dbReference>
<protein>
    <submittedName>
        <fullName evidence="2">Helix-turn-helix transcriptional regulator</fullName>
    </submittedName>
</protein>
<reference evidence="3" key="1">
    <citation type="submission" date="2023-07" db="EMBL/GenBank/DDBJ databases">
        <title>30 novel species of actinomycetes from the DSMZ collection.</title>
        <authorList>
            <person name="Nouioui I."/>
        </authorList>
    </citation>
    <scope>NUCLEOTIDE SEQUENCE [LARGE SCALE GENOMIC DNA]</scope>
    <source>
        <strain evidence="3">DSM 44918</strain>
    </source>
</reference>
<accession>A0ABU2LWR7</accession>
<organism evidence="2 3">
    <name type="scientific">Streptomyces millisiae</name>
    <dbReference type="NCBI Taxonomy" id="3075542"/>
    <lineage>
        <taxon>Bacteria</taxon>
        <taxon>Bacillati</taxon>
        <taxon>Actinomycetota</taxon>
        <taxon>Actinomycetes</taxon>
        <taxon>Kitasatosporales</taxon>
        <taxon>Streptomycetaceae</taxon>
        <taxon>Streptomyces</taxon>
    </lineage>
</organism>
<dbReference type="Pfam" id="PF19054">
    <property type="entry name" value="DUF5753"/>
    <property type="match status" value="1"/>
</dbReference>
<gene>
    <name evidence="2" type="ORF">RNC47_27095</name>
</gene>